<proteinExistence type="predicted"/>
<dbReference type="InterPro" id="IPR000073">
    <property type="entry name" value="AB_hydrolase_1"/>
</dbReference>
<dbReference type="PRINTS" id="PR00412">
    <property type="entry name" value="EPOXHYDRLASE"/>
</dbReference>
<sequence>MPKVKVNDINIYYEIHGKGYPLLLIRGLSSDVYRWPPDFIRELSKYFRIILFDNRGAGRTDKPDIEYSIEMMADDTTCLMKVLNIEKAHILGYSMGGMVAQEIALNYPEKAKKIILCSTGCGGPNSIPASEEVRTILKINRERLSDEELVRNWIIFYFIESFIRNKPDVVDEYIRRSLLAPIPSHSYRRQLNALNNFNSYKRLKNIRAPTLILSGKEDILVPHENSVLLAENIPGAKLALLDNQGHGIFTPKPFLLAKIIIEFLG</sequence>
<dbReference type="PRINTS" id="PR00111">
    <property type="entry name" value="ABHYDROLASE"/>
</dbReference>
<dbReference type="EMBL" id="LAZR01003200">
    <property type="protein sequence ID" value="KKN20878.1"/>
    <property type="molecule type" value="Genomic_DNA"/>
</dbReference>
<dbReference type="AlphaFoldDB" id="A0A0F9RUH8"/>
<gene>
    <name evidence="2" type="ORF">LCGC14_0931120</name>
</gene>
<organism evidence="2">
    <name type="scientific">marine sediment metagenome</name>
    <dbReference type="NCBI Taxonomy" id="412755"/>
    <lineage>
        <taxon>unclassified sequences</taxon>
        <taxon>metagenomes</taxon>
        <taxon>ecological metagenomes</taxon>
    </lineage>
</organism>
<dbReference type="Gene3D" id="3.40.50.1820">
    <property type="entry name" value="alpha/beta hydrolase"/>
    <property type="match status" value="1"/>
</dbReference>
<protein>
    <recommendedName>
        <fullName evidence="1">AB hydrolase-1 domain-containing protein</fullName>
    </recommendedName>
</protein>
<reference evidence="2" key="1">
    <citation type="journal article" date="2015" name="Nature">
        <title>Complex archaea that bridge the gap between prokaryotes and eukaryotes.</title>
        <authorList>
            <person name="Spang A."/>
            <person name="Saw J.H."/>
            <person name="Jorgensen S.L."/>
            <person name="Zaremba-Niedzwiedzka K."/>
            <person name="Martijn J."/>
            <person name="Lind A.E."/>
            <person name="van Eijk R."/>
            <person name="Schleper C."/>
            <person name="Guy L."/>
            <person name="Ettema T.J."/>
        </authorList>
    </citation>
    <scope>NUCLEOTIDE SEQUENCE</scope>
</reference>
<dbReference type="GO" id="GO:0003824">
    <property type="term" value="F:catalytic activity"/>
    <property type="evidence" value="ECO:0007669"/>
    <property type="project" value="InterPro"/>
</dbReference>
<dbReference type="InterPro" id="IPR029058">
    <property type="entry name" value="AB_hydrolase_fold"/>
</dbReference>
<dbReference type="PANTHER" id="PTHR43433">
    <property type="entry name" value="HYDROLASE, ALPHA/BETA FOLD FAMILY PROTEIN"/>
    <property type="match status" value="1"/>
</dbReference>
<evidence type="ECO:0000259" key="1">
    <source>
        <dbReference type="Pfam" id="PF00561"/>
    </source>
</evidence>
<name>A0A0F9RUH8_9ZZZZ</name>
<dbReference type="PANTHER" id="PTHR43433:SF5">
    <property type="entry name" value="AB HYDROLASE-1 DOMAIN-CONTAINING PROTEIN"/>
    <property type="match status" value="1"/>
</dbReference>
<feature type="domain" description="AB hydrolase-1" evidence="1">
    <location>
        <begin position="20"/>
        <end position="135"/>
    </location>
</feature>
<dbReference type="InterPro" id="IPR000639">
    <property type="entry name" value="Epox_hydrolase-like"/>
</dbReference>
<dbReference type="Pfam" id="PF00561">
    <property type="entry name" value="Abhydrolase_1"/>
    <property type="match status" value="1"/>
</dbReference>
<dbReference type="SUPFAM" id="SSF53474">
    <property type="entry name" value="alpha/beta-Hydrolases"/>
    <property type="match status" value="1"/>
</dbReference>
<comment type="caution">
    <text evidence="2">The sequence shown here is derived from an EMBL/GenBank/DDBJ whole genome shotgun (WGS) entry which is preliminary data.</text>
</comment>
<accession>A0A0F9RUH8</accession>
<dbReference type="InterPro" id="IPR050471">
    <property type="entry name" value="AB_hydrolase"/>
</dbReference>
<evidence type="ECO:0000313" key="2">
    <source>
        <dbReference type="EMBL" id="KKN20878.1"/>
    </source>
</evidence>